<reference evidence="1 2" key="1">
    <citation type="submission" date="2016-05" db="EMBL/GenBank/DDBJ databases">
        <title>Single-cell genome of chain-forming Candidatus Thiomargarita nelsonii and comparison to other large sulfur-oxidizing bacteria.</title>
        <authorList>
            <person name="Winkel M."/>
            <person name="Salman V."/>
            <person name="Woyke T."/>
            <person name="Schulz-Vogt H."/>
            <person name="Richter M."/>
            <person name="Flood B."/>
            <person name="Bailey J."/>
            <person name="Amann R."/>
            <person name="Mussmann M."/>
        </authorList>
    </citation>
    <scope>NUCLEOTIDE SEQUENCE [LARGE SCALE GENOMIC DNA]</scope>
    <source>
        <strain evidence="1 2">THI036</strain>
    </source>
</reference>
<gene>
    <name evidence="1" type="ORF">THIOM_001482</name>
</gene>
<organism evidence="1 2">
    <name type="scientific">Candidatus Thiomargarita nelsonii</name>
    <dbReference type="NCBI Taxonomy" id="1003181"/>
    <lineage>
        <taxon>Bacteria</taxon>
        <taxon>Pseudomonadati</taxon>
        <taxon>Pseudomonadota</taxon>
        <taxon>Gammaproteobacteria</taxon>
        <taxon>Thiotrichales</taxon>
        <taxon>Thiotrichaceae</taxon>
        <taxon>Thiomargarita</taxon>
    </lineage>
</organism>
<feature type="non-terminal residue" evidence="1">
    <location>
        <position position="80"/>
    </location>
</feature>
<evidence type="ECO:0000313" key="2">
    <source>
        <dbReference type="Proteomes" id="UP000076962"/>
    </source>
</evidence>
<accession>A0A176S445</accession>
<dbReference type="Proteomes" id="UP000076962">
    <property type="component" value="Unassembled WGS sequence"/>
</dbReference>
<dbReference type="AlphaFoldDB" id="A0A176S445"/>
<dbReference type="EMBL" id="LUTY01000785">
    <property type="protein sequence ID" value="OAD22704.1"/>
    <property type="molecule type" value="Genomic_DNA"/>
</dbReference>
<proteinExistence type="predicted"/>
<name>A0A176S445_9GAMM</name>
<evidence type="ECO:0000313" key="1">
    <source>
        <dbReference type="EMBL" id="OAD22704.1"/>
    </source>
</evidence>
<protein>
    <submittedName>
        <fullName evidence="1">Uncharacterized protein</fullName>
    </submittedName>
</protein>
<sequence length="80" mass="9574">MNFQEHYKGRFINMLRWPQLDQLWDKVKAQPNDWYIYFVGETVPTAPIDATELNQFIEEIDQKCDSITTLLFIQLEIQPP</sequence>
<keyword evidence="2" id="KW-1185">Reference proteome</keyword>
<comment type="caution">
    <text evidence="1">The sequence shown here is derived from an EMBL/GenBank/DDBJ whole genome shotgun (WGS) entry which is preliminary data.</text>
</comment>